<dbReference type="EMBL" id="OBEB01000005">
    <property type="protein sequence ID" value="SNY53892.1"/>
    <property type="molecule type" value="Genomic_DNA"/>
</dbReference>
<keyword evidence="8" id="KW-1185">Reference proteome</keyword>
<evidence type="ECO:0000256" key="1">
    <source>
        <dbReference type="ARBA" id="ARBA00004442"/>
    </source>
</evidence>
<evidence type="ECO:0000313" key="7">
    <source>
        <dbReference type="EMBL" id="SNY53892.1"/>
    </source>
</evidence>
<comment type="subcellular location">
    <subcellularLocation>
        <location evidence="1">Cell outer membrane</location>
    </subcellularLocation>
</comment>
<proteinExistence type="inferred from homology"/>
<dbReference type="OrthoDB" id="8562138at2"/>
<gene>
    <name evidence="7" type="ORF">SAMN06297280_2485</name>
</gene>
<evidence type="ECO:0000256" key="5">
    <source>
        <dbReference type="ARBA" id="ARBA00023237"/>
    </source>
</evidence>
<dbReference type="PANTHER" id="PTHR38776">
    <property type="entry name" value="MLTA-INTERACTING PROTEIN-RELATED"/>
    <property type="match status" value="1"/>
</dbReference>
<evidence type="ECO:0000256" key="4">
    <source>
        <dbReference type="ARBA" id="ARBA00023136"/>
    </source>
</evidence>
<dbReference type="RefSeq" id="WP_097111719.1">
    <property type="nucleotide sequence ID" value="NZ_OBEB01000005.1"/>
</dbReference>
<name>A0A285J112_9GAMM</name>
<accession>A0A285J112</accession>
<reference evidence="8" key="1">
    <citation type="submission" date="2017-09" db="EMBL/GenBank/DDBJ databases">
        <authorList>
            <person name="Varghese N."/>
            <person name="Submissions S."/>
        </authorList>
    </citation>
    <scope>NUCLEOTIDE SEQUENCE [LARGE SCALE GENOMIC DNA]</scope>
    <source>
        <strain evidence="8">CGMCC 1.12461</strain>
    </source>
</reference>
<dbReference type="AlphaFoldDB" id="A0A285J112"/>
<evidence type="ECO:0000256" key="2">
    <source>
        <dbReference type="ARBA" id="ARBA00005722"/>
    </source>
</evidence>
<organism evidence="7 8">
    <name type="scientific">Arsukibacterium tuosuense</name>
    <dbReference type="NCBI Taxonomy" id="1323745"/>
    <lineage>
        <taxon>Bacteria</taxon>
        <taxon>Pseudomonadati</taxon>
        <taxon>Pseudomonadota</taxon>
        <taxon>Gammaproteobacteria</taxon>
        <taxon>Chromatiales</taxon>
        <taxon>Chromatiaceae</taxon>
        <taxon>Arsukibacterium</taxon>
    </lineage>
</organism>
<dbReference type="GO" id="GO:0009279">
    <property type="term" value="C:cell outer membrane"/>
    <property type="evidence" value="ECO:0007669"/>
    <property type="project" value="UniProtKB-SubCell"/>
</dbReference>
<evidence type="ECO:0000313" key="8">
    <source>
        <dbReference type="Proteomes" id="UP000219353"/>
    </source>
</evidence>
<evidence type="ECO:0000256" key="6">
    <source>
        <dbReference type="SAM" id="SignalP"/>
    </source>
</evidence>
<dbReference type="Pfam" id="PF06629">
    <property type="entry name" value="MipA"/>
    <property type="match status" value="1"/>
</dbReference>
<dbReference type="Proteomes" id="UP000219353">
    <property type="component" value="Unassembled WGS sequence"/>
</dbReference>
<dbReference type="PANTHER" id="PTHR38776:SF1">
    <property type="entry name" value="MLTA-INTERACTING PROTEIN-RELATED"/>
    <property type="match status" value="1"/>
</dbReference>
<sequence>MHNFRQYFSTIALGIGLLLSSSVQAQQSQQANVQQPPQGFLYGVGIGVNQEIYRGYKRRTIPLPLIGYRGEKLSVYGPFVSYQLLQQGNVSFSAKLAPRFAGFDESDSSVFIGMAKRKSSLDGGFGVQWRQNGWQVEAETLHDLLGNSKGQEAKLAVGYGMRFGPVQLEPKAGVSYSDSKLVDYYYGVRLEEATASRSAYRAASAVNYNAGISLSTPVFFGGMTRLGIEHHWYDDSISNSPLTDRDTGVSAFLSWSRFF</sequence>
<keyword evidence="5" id="KW-0998">Cell outer membrane</keyword>
<dbReference type="InterPro" id="IPR010583">
    <property type="entry name" value="MipA"/>
</dbReference>
<feature type="signal peptide" evidence="6">
    <location>
        <begin position="1"/>
        <end position="25"/>
    </location>
</feature>
<comment type="similarity">
    <text evidence="2">Belongs to the MipA/OmpV family.</text>
</comment>
<evidence type="ECO:0000256" key="3">
    <source>
        <dbReference type="ARBA" id="ARBA00022729"/>
    </source>
</evidence>
<feature type="chain" id="PRO_5011995643" evidence="6">
    <location>
        <begin position="26"/>
        <end position="259"/>
    </location>
</feature>
<protein>
    <submittedName>
        <fullName evidence="7">Outer membrane protein</fullName>
    </submittedName>
</protein>
<keyword evidence="4" id="KW-0472">Membrane</keyword>
<keyword evidence="3 6" id="KW-0732">Signal</keyword>